<reference evidence="3" key="1">
    <citation type="submission" date="2017-03" db="EMBL/GenBank/DDBJ databases">
        <title>Genomes of endolithic fungi from Antarctica.</title>
        <authorList>
            <person name="Coleine C."/>
            <person name="Masonjones S."/>
            <person name="Stajich J.E."/>
        </authorList>
    </citation>
    <scope>NUCLEOTIDE SEQUENCE [LARGE SCALE GENOMIC DNA]</scope>
    <source>
        <strain evidence="3">CCFEE 5527</strain>
    </source>
</reference>
<keyword evidence="1" id="KW-1133">Transmembrane helix</keyword>
<protein>
    <submittedName>
        <fullName evidence="2">Uncharacterized protein</fullName>
    </submittedName>
</protein>
<organism evidence="2 3">
    <name type="scientific">Cryoendolithus antarcticus</name>
    <dbReference type="NCBI Taxonomy" id="1507870"/>
    <lineage>
        <taxon>Eukaryota</taxon>
        <taxon>Fungi</taxon>
        <taxon>Dikarya</taxon>
        <taxon>Ascomycota</taxon>
        <taxon>Pezizomycotina</taxon>
        <taxon>Dothideomycetes</taxon>
        <taxon>Dothideomycetidae</taxon>
        <taxon>Cladosporiales</taxon>
        <taxon>Cladosporiaceae</taxon>
        <taxon>Cryoendolithus</taxon>
    </lineage>
</organism>
<proteinExistence type="predicted"/>
<accession>A0A1V8SJT0</accession>
<feature type="transmembrane region" description="Helical" evidence="1">
    <location>
        <begin position="110"/>
        <end position="131"/>
    </location>
</feature>
<evidence type="ECO:0000256" key="1">
    <source>
        <dbReference type="SAM" id="Phobius"/>
    </source>
</evidence>
<sequence>MNSTIGKWANILPCTANQYKKVDLDWWCPDDGNDATWCSGPVVKYGSLGGIEMIAPGINPAIENASSTLLPASMSTTTVTATPTIIIQSGQTTSETAGYVPKRLAIEPGAGLDAALLALLAITSASMVIVAKEKRNRIAAEAQCTLSRDRTSQIVQAMQQMESAPRNAYKAAPILSEVHGSDLAAELSDYGHRGELP</sequence>
<dbReference type="Proteomes" id="UP000192596">
    <property type="component" value="Unassembled WGS sequence"/>
</dbReference>
<evidence type="ECO:0000313" key="3">
    <source>
        <dbReference type="Proteomes" id="UP000192596"/>
    </source>
</evidence>
<gene>
    <name evidence="2" type="ORF">B0A48_14401</name>
</gene>
<keyword evidence="1" id="KW-0812">Transmembrane</keyword>
<keyword evidence="1" id="KW-0472">Membrane</keyword>
<dbReference type="EMBL" id="NAJO01000040">
    <property type="protein sequence ID" value="OQN99424.1"/>
    <property type="molecule type" value="Genomic_DNA"/>
</dbReference>
<evidence type="ECO:0000313" key="2">
    <source>
        <dbReference type="EMBL" id="OQN99424.1"/>
    </source>
</evidence>
<name>A0A1V8SJT0_9PEZI</name>
<comment type="caution">
    <text evidence="2">The sequence shown here is derived from an EMBL/GenBank/DDBJ whole genome shotgun (WGS) entry which is preliminary data.</text>
</comment>
<dbReference type="AlphaFoldDB" id="A0A1V8SJT0"/>
<dbReference type="InParanoid" id="A0A1V8SJT0"/>
<keyword evidence="3" id="KW-1185">Reference proteome</keyword>